<evidence type="ECO:0000256" key="5">
    <source>
        <dbReference type="SAM" id="Phobius"/>
    </source>
</evidence>
<evidence type="ECO:0000256" key="2">
    <source>
        <dbReference type="ARBA" id="ARBA00022692"/>
    </source>
</evidence>
<protein>
    <recommendedName>
        <fullName evidence="6">Methylamine utilisation protein MauE domain-containing protein</fullName>
    </recommendedName>
</protein>
<feature type="transmembrane region" description="Helical" evidence="5">
    <location>
        <begin position="12"/>
        <end position="28"/>
    </location>
</feature>
<evidence type="ECO:0000256" key="4">
    <source>
        <dbReference type="ARBA" id="ARBA00023136"/>
    </source>
</evidence>
<proteinExistence type="predicted"/>
<evidence type="ECO:0000313" key="7">
    <source>
        <dbReference type="EMBL" id="TBX67492.1"/>
    </source>
</evidence>
<sequence>MKVSNSFKTNLIYIAALLHIVLFTYAAISKLLDFQNFQIQLGQSPLLSVYASVISLAVPAVELVLVIFLMIPKYRVMAIYDSCFLMFLFTVYIILILNFTSFVPCSCGGVLEKLGWKEHLVFNMAFVLLGLIVITLHKGIIHLLKMTAIGGLLGTSLMVGLFLSSEDIMLKENPFIRRFPQGTAAQVAQLDLRNTDYYIAGVTAEHIYLGNHKAQLQIFIIDKNLKNRRQFGVKLERENFNFTHITLRVHGKYFYAFDGTAGVVYRGSTSDWKAKVINDKKYAFNDIAFIDVDDVIIRGQKPKDHTNILAKVTGKESMQFVINDKLLEKQIDGFFDTDGTLNYSFDYDRMIYVYHYRNQYIVADKNLKLLHRGNTIDTTTKARIKIATIQKSGDTKLAAPPYLVNKLSGVTSNLLLVNSMLRGKFENKKVWDNATVIDVYDFTSYQYLLSFYVHDYNGFRMKDLYATHDAAYIISGPYLLKYGYGERIKSKMRYEELPAGNR</sequence>
<gene>
    <name evidence="7" type="ORF">EZL74_09480</name>
</gene>
<keyword evidence="2 5" id="KW-0812">Transmembrane</keyword>
<evidence type="ECO:0000256" key="3">
    <source>
        <dbReference type="ARBA" id="ARBA00022989"/>
    </source>
</evidence>
<accession>A0A4Q9YUY3</accession>
<dbReference type="OrthoDB" id="673785at2"/>
<dbReference type="RefSeq" id="WP_131476370.1">
    <property type="nucleotide sequence ID" value="NZ_SJPE01000011.1"/>
</dbReference>
<dbReference type="Pfam" id="PF07291">
    <property type="entry name" value="MauE"/>
    <property type="match status" value="1"/>
</dbReference>
<dbReference type="GO" id="GO:0016020">
    <property type="term" value="C:membrane"/>
    <property type="evidence" value="ECO:0007669"/>
    <property type="project" value="UniProtKB-SubCell"/>
</dbReference>
<comment type="caution">
    <text evidence="7">The sequence shown here is derived from an EMBL/GenBank/DDBJ whole genome shotgun (WGS) entry which is preliminary data.</text>
</comment>
<dbReference type="InterPro" id="IPR009908">
    <property type="entry name" value="Methylamine_util_MauE"/>
</dbReference>
<evidence type="ECO:0000313" key="8">
    <source>
        <dbReference type="Proteomes" id="UP000293300"/>
    </source>
</evidence>
<evidence type="ECO:0000256" key="1">
    <source>
        <dbReference type="ARBA" id="ARBA00004141"/>
    </source>
</evidence>
<comment type="subcellular location">
    <subcellularLocation>
        <location evidence="1">Membrane</location>
        <topology evidence="1">Multi-pass membrane protein</topology>
    </subcellularLocation>
</comment>
<name>A0A4Q9YUY3_9FLAO</name>
<dbReference type="EMBL" id="SJPE01000011">
    <property type="protein sequence ID" value="TBX67492.1"/>
    <property type="molecule type" value="Genomic_DNA"/>
</dbReference>
<keyword evidence="8" id="KW-1185">Reference proteome</keyword>
<feature type="transmembrane region" description="Helical" evidence="5">
    <location>
        <begin position="78"/>
        <end position="99"/>
    </location>
</feature>
<dbReference type="Proteomes" id="UP000293300">
    <property type="component" value="Unassembled WGS sequence"/>
</dbReference>
<organism evidence="7 8">
    <name type="scientific">Flavobacterium silvisoli</name>
    <dbReference type="NCBI Taxonomy" id="2529433"/>
    <lineage>
        <taxon>Bacteria</taxon>
        <taxon>Pseudomonadati</taxon>
        <taxon>Bacteroidota</taxon>
        <taxon>Flavobacteriia</taxon>
        <taxon>Flavobacteriales</taxon>
        <taxon>Flavobacteriaceae</taxon>
        <taxon>Flavobacterium</taxon>
    </lineage>
</organism>
<feature type="transmembrane region" description="Helical" evidence="5">
    <location>
        <begin position="119"/>
        <end position="136"/>
    </location>
</feature>
<feature type="transmembrane region" description="Helical" evidence="5">
    <location>
        <begin position="143"/>
        <end position="163"/>
    </location>
</feature>
<keyword evidence="3 5" id="KW-1133">Transmembrane helix</keyword>
<evidence type="ECO:0000259" key="6">
    <source>
        <dbReference type="Pfam" id="PF07291"/>
    </source>
</evidence>
<feature type="transmembrane region" description="Helical" evidence="5">
    <location>
        <begin position="48"/>
        <end position="71"/>
    </location>
</feature>
<keyword evidence="4 5" id="KW-0472">Membrane</keyword>
<feature type="domain" description="Methylamine utilisation protein MauE" evidence="6">
    <location>
        <begin position="10"/>
        <end position="134"/>
    </location>
</feature>
<dbReference type="GO" id="GO:0030416">
    <property type="term" value="P:methylamine metabolic process"/>
    <property type="evidence" value="ECO:0007669"/>
    <property type="project" value="InterPro"/>
</dbReference>
<dbReference type="AlphaFoldDB" id="A0A4Q9YUY3"/>
<reference evidence="7 8" key="1">
    <citation type="submission" date="2019-02" db="EMBL/GenBank/DDBJ databases">
        <title>Flavobacterium sp. RD-2-33 isolated from forest soil.</title>
        <authorList>
            <person name="Chaudhary D.K."/>
        </authorList>
    </citation>
    <scope>NUCLEOTIDE SEQUENCE [LARGE SCALE GENOMIC DNA]</scope>
    <source>
        <strain evidence="7 8">RD-2-33</strain>
    </source>
</reference>